<proteinExistence type="inferred from homology"/>
<dbReference type="Pfam" id="PF13041">
    <property type="entry name" value="PPR_2"/>
    <property type="match status" value="1"/>
</dbReference>
<evidence type="ECO:0000256" key="1">
    <source>
        <dbReference type="ARBA" id="ARBA00007626"/>
    </source>
</evidence>
<evidence type="ECO:0000313" key="5">
    <source>
        <dbReference type="EMBL" id="CAD1832937.1"/>
    </source>
</evidence>
<dbReference type="PANTHER" id="PTHR47939">
    <property type="entry name" value="MEMBRANE-ASSOCIATED SALT-INDUCIBLE PROTEIN-LIKE"/>
    <property type="match status" value="1"/>
</dbReference>
<dbReference type="NCBIfam" id="TIGR00756">
    <property type="entry name" value="PPR"/>
    <property type="match status" value="2"/>
</dbReference>
<dbReference type="InterPro" id="IPR011990">
    <property type="entry name" value="TPR-like_helical_dom_sf"/>
</dbReference>
<dbReference type="PANTHER" id="PTHR47939:SF13">
    <property type="entry name" value="OS03G0201400 PROTEIN"/>
    <property type="match status" value="1"/>
</dbReference>
<evidence type="ECO:0000256" key="4">
    <source>
        <dbReference type="PROSITE-ProRule" id="PRU00708"/>
    </source>
</evidence>
<evidence type="ECO:0000256" key="2">
    <source>
        <dbReference type="ARBA" id="ARBA00022737"/>
    </source>
</evidence>
<dbReference type="EMBL" id="LR862150">
    <property type="protein sequence ID" value="CAD1832937.1"/>
    <property type="molecule type" value="Genomic_DNA"/>
</dbReference>
<feature type="repeat" description="PPR" evidence="4">
    <location>
        <begin position="36"/>
        <end position="70"/>
    </location>
</feature>
<sequence>MLDGLCASGDPDGAAKLLAQMEQQDEGLPSSVCAPNVVTYTCLIKCLCEKNRLQEALALLDRMGKRGVLPNQVLIRTLLNGLCAGGRVDGAYDLIENVVGAGTISSNSCYSLLVTCLIKIHSLDEAEGLLRKMIEKGIKPSGLAFNSLVRELCRKGRILDGYSWFGVVEENGLADSDVYSMLLKRLCEEGYVNEGTMVGRKIVERNIHVEADCVEHAVEVLRKVGEEELASNILELKELQVVQF</sequence>
<comment type="similarity">
    <text evidence="1">Belongs to the PPR family. P subfamily.</text>
</comment>
<accession>A0A6V7PQ41</accession>
<gene>
    <name evidence="5" type="ORF">CB5_LOCUS16148</name>
</gene>
<organism evidence="5">
    <name type="scientific">Ananas comosus var. bracteatus</name>
    <name type="common">red pineapple</name>
    <dbReference type="NCBI Taxonomy" id="296719"/>
    <lineage>
        <taxon>Eukaryota</taxon>
        <taxon>Viridiplantae</taxon>
        <taxon>Streptophyta</taxon>
        <taxon>Embryophyta</taxon>
        <taxon>Tracheophyta</taxon>
        <taxon>Spermatophyta</taxon>
        <taxon>Magnoliopsida</taxon>
        <taxon>Liliopsida</taxon>
        <taxon>Poales</taxon>
        <taxon>Bromeliaceae</taxon>
        <taxon>Bromelioideae</taxon>
        <taxon>Ananas</taxon>
    </lineage>
</organism>
<dbReference type="AlphaFoldDB" id="A0A6V7PQ41"/>
<name>A0A6V7PQ41_ANACO</name>
<dbReference type="Pfam" id="PF01535">
    <property type="entry name" value="PPR"/>
    <property type="match status" value="3"/>
</dbReference>
<keyword evidence="2" id="KW-0677">Repeat</keyword>
<evidence type="ECO:0000256" key="3">
    <source>
        <dbReference type="ARBA" id="ARBA00022946"/>
    </source>
</evidence>
<protein>
    <recommendedName>
        <fullName evidence="6">Pentatricopeptide repeat-containing protein</fullName>
    </recommendedName>
</protein>
<dbReference type="Gene3D" id="1.25.40.10">
    <property type="entry name" value="Tetratricopeptide repeat domain"/>
    <property type="match status" value="2"/>
</dbReference>
<feature type="repeat" description="PPR" evidence="4">
    <location>
        <begin position="106"/>
        <end position="140"/>
    </location>
</feature>
<evidence type="ECO:0008006" key="6">
    <source>
        <dbReference type="Google" id="ProtNLM"/>
    </source>
</evidence>
<dbReference type="InterPro" id="IPR002885">
    <property type="entry name" value="PPR_rpt"/>
</dbReference>
<dbReference type="PROSITE" id="PS51375">
    <property type="entry name" value="PPR"/>
    <property type="match status" value="2"/>
</dbReference>
<reference evidence="5" key="1">
    <citation type="submission" date="2020-07" db="EMBL/GenBank/DDBJ databases">
        <authorList>
            <person name="Lin J."/>
        </authorList>
    </citation>
    <scope>NUCLEOTIDE SEQUENCE</scope>
</reference>
<keyword evidence="3" id="KW-0809">Transit peptide</keyword>
<dbReference type="InterPro" id="IPR050667">
    <property type="entry name" value="PPR-containing_protein"/>
</dbReference>